<dbReference type="InterPro" id="IPR029058">
    <property type="entry name" value="AB_hydrolase_fold"/>
</dbReference>
<evidence type="ECO:0000313" key="3">
    <source>
        <dbReference type="Proteomes" id="UP001595724"/>
    </source>
</evidence>
<sequence>MPSPDSGGDAGGAREGVQAGAAPSRVLLLHGIWMAGVTMQWFGARLRADGFVPETFGYHSIVGGPDEAVPQLARQLRKGGETDIVAHSLGGLVALQALAAEPDLPVRRVVCLGVPVCGSSAAAQLARWPVASLWLGRSARILQEGCAQWPDRFEVGMVAGCLAHGLGGLLAQFDGDNDGTVSVEETRSPRLADHVVVEASHSGLLFSAEAIAQSRSFLRDGRFRH</sequence>
<reference evidence="3" key="1">
    <citation type="journal article" date="2019" name="Int. J. Syst. Evol. Microbiol.">
        <title>The Global Catalogue of Microorganisms (GCM) 10K type strain sequencing project: providing services to taxonomists for standard genome sequencing and annotation.</title>
        <authorList>
            <consortium name="The Broad Institute Genomics Platform"/>
            <consortium name="The Broad Institute Genome Sequencing Center for Infectious Disease"/>
            <person name="Wu L."/>
            <person name="Ma J."/>
        </authorList>
    </citation>
    <scope>NUCLEOTIDE SEQUENCE [LARGE SCALE GENOMIC DNA]</scope>
    <source>
        <strain evidence="3">KCTC 42211</strain>
    </source>
</reference>
<dbReference type="RefSeq" id="WP_386707710.1">
    <property type="nucleotide sequence ID" value="NZ_JBHRYF010000002.1"/>
</dbReference>
<comment type="caution">
    <text evidence="2">The sequence shown here is derived from an EMBL/GenBank/DDBJ whole genome shotgun (WGS) entry which is preliminary data.</text>
</comment>
<gene>
    <name evidence="2" type="ORF">ACFOM9_06230</name>
</gene>
<dbReference type="EMBL" id="JBHRYF010000002">
    <property type="protein sequence ID" value="MFC3659677.1"/>
    <property type="molecule type" value="Genomic_DNA"/>
</dbReference>
<name>A0ABV7UTS3_9GAMM</name>
<dbReference type="SUPFAM" id="SSF53474">
    <property type="entry name" value="alpha/beta-Hydrolases"/>
    <property type="match status" value="1"/>
</dbReference>
<dbReference type="Proteomes" id="UP001595724">
    <property type="component" value="Unassembled WGS sequence"/>
</dbReference>
<dbReference type="Gene3D" id="3.40.50.1820">
    <property type="entry name" value="alpha/beta hydrolase"/>
    <property type="match status" value="1"/>
</dbReference>
<dbReference type="PANTHER" id="PTHR37946:SF1">
    <property type="entry name" value="SLL1969 PROTEIN"/>
    <property type="match status" value="1"/>
</dbReference>
<dbReference type="Pfam" id="PF12697">
    <property type="entry name" value="Abhydrolase_6"/>
    <property type="match status" value="1"/>
</dbReference>
<protein>
    <submittedName>
        <fullName evidence="2">Esterase/lipase family protein</fullName>
    </submittedName>
</protein>
<feature type="domain" description="AB hydrolase-1" evidence="1">
    <location>
        <begin position="26"/>
        <end position="152"/>
    </location>
</feature>
<organism evidence="2 3">
    <name type="scientific">Luteimonas notoginsengisoli</name>
    <dbReference type="NCBI Taxonomy" id="1578200"/>
    <lineage>
        <taxon>Bacteria</taxon>
        <taxon>Pseudomonadati</taxon>
        <taxon>Pseudomonadota</taxon>
        <taxon>Gammaproteobacteria</taxon>
        <taxon>Lysobacterales</taxon>
        <taxon>Lysobacteraceae</taxon>
        <taxon>Luteimonas</taxon>
    </lineage>
</organism>
<accession>A0ABV7UTS3</accession>
<dbReference type="InterPro" id="IPR000073">
    <property type="entry name" value="AB_hydrolase_1"/>
</dbReference>
<dbReference type="PANTHER" id="PTHR37946">
    <property type="entry name" value="SLL1969 PROTEIN"/>
    <property type="match status" value="1"/>
</dbReference>
<evidence type="ECO:0000313" key="2">
    <source>
        <dbReference type="EMBL" id="MFC3659677.1"/>
    </source>
</evidence>
<evidence type="ECO:0000259" key="1">
    <source>
        <dbReference type="Pfam" id="PF12697"/>
    </source>
</evidence>
<keyword evidence="3" id="KW-1185">Reference proteome</keyword>
<proteinExistence type="predicted"/>